<comment type="caution">
    <text evidence="16">The sequence shown here is derived from an EMBL/GenBank/DDBJ whole genome shotgun (WGS) entry which is preliminary data.</text>
</comment>
<evidence type="ECO:0000313" key="17">
    <source>
        <dbReference type="Proteomes" id="UP001603857"/>
    </source>
</evidence>
<dbReference type="Pfam" id="PF04137">
    <property type="entry name" value="ERO1"/>
    <property type="match status" value="1"/>
</dbReference>
<evidence type="ECO:0000256" key="2">
    <source>
        <dbReference type="ARBA" id="ARBA00004367"/>
    </source>
</evidence>
<dbReference type="GO" id="GO:0016491">
    <property type="term" value="F:oxidoreductase activity"/>
    <property type="evidence" value="ECO:0007669"/>
    <property type="project" value="UniProtKB-KW"/>
</dbReference>
<keyword evidence="6" id="KW-0285">Flavoprotein</keyword>
<gene>
    <name evidence="16" type="ORF">Fmac_018431</name>
</gene>
<evidence type="ECO:0000313" key="16">
    <source>
        <dbReference type="EMBL" id="KAL2330850.1"/>
    </source>
</evidence>
<dbReference type="Proteomes" id="UP001603857">
    <property type="component" value="Unassembled WGS sequence"/>
</dbReference>
<accession>A0ABD1M510</accession>
<keyword evidence="15" id="KW-0676">Redox-active center</keyword>
<dbReference type="EMBL" id="JBGMDY010000006">
    <property type="protein sequence ID" value="KAL2330850.1"/>
    <property type="molecule type" value="Genomic_DNA"/>
</dbReference>
<evidence type="ECO:0000256" key="8">
    <source>
        <dbReference type="ARBA" id="ARBA00022824"/>
    </source>
</evidence>
<keyword evidence="7" id="KW-0732">Signal</keyword>
<comment type="similarity">
    <text evidence="3">Belongs to the EROs family.</text>
</comment>
<keyword evidence="11" id="KW-0560">Oxidoreductase</keyword>
<dbReference type="PANTHER" id="PTHR12613:SF0">
    <property type="entry name" value="ERO1-LIKE PROTEIN"/>
    <property type="match status" value="1"/>
</dbReference>
<evidence type="ECO:0000256" key="12">
    <source>
        <dbReference type="ARBA" id="ARBA00023136"/>
    </source>
</evidence>
<evidence type="ECO:0000256" key="14">
    <source>
        <dbReference type="ARBA" id="ARBA00023180"/>
    </source>
</evidence>
<keyword evidence="12" id="KW-0472">Membrane</keyword>
<dbReference type="SUPFAM" id="SSF110019">
    <property type="entry name" value="ERO1-like"/>
    <property type="match status" value="1"/>
</dbReference>
<keyword evidence="9" id="KW-0274">FAD</keyword>
<evidence type="ECO:0000256" key="4">
    <source>
        <dbReference type="ARBA" id="ARBA00011802"/>
    </source>
</evidence>
<evidence type="ECO:0000256" key="11">
    <source>
        <dbReference type="ARBA" id="ARBA00023002"/>
    </source>
</evidence>
<dbReference type="AlphaFoldDB" id="A0ABD1M510"/>
<keyword evidence="10" id="KW-0249">Electron transport</keyword>
<evidence type="ECO:0000256" key="7">
    <source>
        <dbReference type="ARBA" id="ARBA00022729"/>
    </source>
</evidence>
<keyword evidence="14" id="KW-0325">Glycoprotein</keyword>
<comment type="cofactor">
    <cofactor evidence="1">
        <name>FAD</name>
        <dbReference type="ChEBI" id="CHEBI:57692"/>
    </cofactor>
</comment>
<organism evidence="16 17">
    <name type="scientific">Flemingia macrophylla</name>
    <dbReference type="NCBI Taxonomy" id="520843"/>
    <lineage>
        <taxon>Eukaryota</taxon>
        <taxon>Viridiplantae</taxon>
        <taxon>Streptophyta</taxon>
        <taxon>Embryophyta</taxon>
        <taxon>Tracheophyta</taxon>
        <taxon>Spermatophyta</taxon>
        <taxon>Magnoliopsida</taxon>
        <taxon>eudicotyledons</taxon>
        <taxon>Gunneridae</taxon>
        <taxon>Pentapetalae</taxon>
        <taxon>rosids</taxon>
        <taxon>fabids</taxon>
        <taxon>Fabales</taxon>
        <taxon>Fabaceae</taxon>
        <taxon>Papilionoideae</taxon>
        <taxon>50 kb inversion clade</taxon>
        <taxon>NPAAA clade</taxon>
        <taxon>indigoferoid/millettioid clade</taxon>
        <taxon>Phaseoleae</taxon>
        <taxon>Flemingia</taxon>
    </lineage>
</organism>
<keyword evidence="8" id="KW-0256">Endoplasmic reticulum</keyword>
<comment type="subunit">
    <text evidence="4">May function both as a monomer and a homodimer.</text>
</comment>
<sequence length="162" mass="18523">MILVNGNPTEDLKTQSLIKQLLYNSKFQVACPIPFDEANLWKGQSGPELKQKIQQQFRNINALMDSVGCEKCRLWWKLQVLGLGTALKILFSVDGKENSRQTLQLQRNEVIALTNLINRLSESVKFDHEMGPTAERITEEHGSAHIALINSWKRVWSYVSRT</sequence>
<dbReference type="InterPro" id="IPR007266">
    <property type="entry name" value="Ero1"/>
</dbReference>
<proteinExistence type="inferred from homology"/>
<reference evidence="16 17" key="1">
    <citation type="submission" date="2024-08" db="EMBL/GenBank/DDBJ databases">
        <title>Insights into the chromosomal genome structure of Flemingia macrophylla.</title>
        <authorList>
            <person name="Ding Y."/>
            <person name="Zhao Y."/>
            <person name="Bi W."/>
            <person name="Wu M."/>
            <person name="Zhao G."/>
            <person name="Gong Y."/>
            <person name="Li W."/>
            <person name="Zhang P."/>
        </authorList>
    </citation>
    <scope>NUCLEOTIDE SEQUENCE [LARGE SCALE GENOMIC DNA]</scope>
    <source>
        <strain evidence="16">DYQJB</strain>
        <tissue evidence="16">Leaf</tissue>
    </source>
</reference>
<name>A0ABD1M510_9FABA</name>
<dbReference type="PANTHER" id="PTHR12613">
    <property type="entry name" value="ERO1-RELATED"/>
    <property type="match status" value="1"/>
</dbReference>
<keyword evidence="5" id="KW-0813">Transport</keyword>
<keyword evidence="17" id="KW-1185">Reference proteome</keyword>
<comment type="subcellular location">
    <subcellularLocation>
        <location evidence="2">Endoplasmic reticulum membrane</location>
        <topology evidence="2">Peripheral membrane protein</topology>
        <orientation evidence="2">Lumenal side</orientation>
    </subcellularLocation>
</comment>
<evidence type="ECO:0000256" key="6">
    <source>
        <dbReference type="ARBA" id="ARBA00022630"/>
    </source>
</evidence>
<protein>
    <submittedName>
        <fullName evidence="16">Uncharacterized protein</fullName>
    </submittedName>
</protein>
<evidence type="ECO:0000256" key="15">
    <source>
        <dbReference type="ARBA" id="ARBA00023284"/>
    </source>
</evidence>
<evidence type="ECO:0000256" key="9">
    <source>
        <dbReference type="ARBA" id="ARBA00022827"/>
    </source>
</evidence>
<evidence type="ECO:0000256" key="10">
    <source>
        <dbReference type="ARBA" id="ARBA00022982"/>
    </source>
</evidence>
<dbReference type="GO" id="GO:0005789">
    <property type="term" value="C:endoplasmic reticulum membrane"/>
    <property type="evidence" value="ECO:0007669"/>
    <property type="project" value="UniProtKB-SubCell"/>
</dbReference>
<keyword evidence="13" id="KW-1015">Disulfide bond</keyword>
<evidence type="ECO:0000256" key="1">
    <source>
        <dbReference type="ARBA" id="ARBA00001974"/>
    </source>
</evidence>
<evidence type="ECO:0000256" key="3">
    <source>
        <dbReference type="ARBA" id="ARBA00008277"/>
    </source>
</evidence>
<evidence type="ECO:0000256" key="13">
    <source>
        <dbReference type="ARBA" id="ARBA00023157"/>
    </source>
</evidence>
<dbReference type="InterPro" id="IPR037192">
    <property type="entry name" value="ERO1-like_sf"/>
</dbReference>
<evidence type="ECO:0000256" key="5">
    <source>
        <dbReference type="ARBA" id="ARBA00022448"/>
    </source>
</evidence>